<evidence type="ECO:0000313" key="3">
    <source>
        <dbReference type="EMBL" id="KAG1810941.1"/>
    </source>
</evidence>
<keyword evidence="4" id="KW-1185">Reference proteome</keyword>
<gene>
    <name evidence="3" type="ORF">BJ212DRAFT_1526061</name>
</gene>
<keyword evidence="1" id="KW-0812">Transmembrane</keyword>
<evidence type="ECO:0000256" key="1">
    <source>
        <dbReference type="SAM" id="Phobius"/>
    </source>
</evidence>
<proteinExistence type="predicted"/>
<dbReference type="GO" id="GO:0005525">
    <property type="term" value="F:GTP binding"/>
    <property type="evidence" value="ECO:0007669"/>
    <property type="project" value="InterPro"/>
</dbReference>
<organism evidence="3 4">
    <name type="scientific">Suillus subaureus</name>
    <dbReference type="NCBI Taxonomy" id="48587"/>
    <lineage>
        <taxon>Eukaryota</taxon>
        <taxon>Fungi</taxon>
        <taxon>Dikarya</taxon>
        <taxon>Basidiomycota</taxon>
        <taxon>Agaricomycotina</taxon>
        <taxon>Agaricomycetes</taxon>
        <taxon>Agaricomycetidae</taxon>
        <taxon>Boletales</taxon>
        <taxon>Suillineae</taxon>
        <taxon>Suillaceae</taxon>
        <taxon>Suillus</taxon>
    </lineage>
</organism>
<keyword evidence="1" id="KW-0472">Membrane</keyword>
<comment type="caution">
    <text evidence="3">The sequence shown here is derived from an EMBL/GenBank/DDBJ whole genome shotgun (WGS) entry which is preliminary data.</text>
</comment>
<dbReference type="SUPFAM" id="SSF52540">
    <property type="entry name" value="P-loop containing nucleoside triphosphate hydrolases"/>
    <property type="match status" value="1"/>
</dbReference>
<protein>
    <recommendedName>
        <fullName evidence="2">G domain-containing protein</fullName>
    </recommendedName>
</protein>
<dbReference type="PRINTS" id="PR00449">
    <property type="entry name" value="RASTRNSFRMNG"/>
</dbReference>
<dbReference type="InterPro" id="IPR006073">
    <property type="entry name" value="GTP-bd"/>
</dbReference>
<dbReference type="InterPro" id="IPR027417">
    <property type="entry name" value="P-loop_NTPase"/>
</dbReference>
<dbReference type="Proteomes" id="UP000807769">
    <property type="component" value="Unassembled WGS sequence"/>
</dbReference>
<dbReference type="AlphaFoldDB" id="A0A9P7E4N3"/>
<dbReference type="GeneID" id="64635752"/>
<accession>A0A9P7E4N3</accession>
<dbReference type="OrthoDB" id="391988at2759"/>
<evidence type="ECO:0000313" key="4">
    <source>
        <dbReference type="Proteomes" id="UP000807769"/>
    </source>
</evidence>
<feature type="transmembrane region" description="Helical" evidence="1">
    <location>
        <begin position="329"/>
        <end position="355"/>
    </location>
</feature>
<name>A0A9P7E4N3_9AGAM</name>
<sequence length="473" mass="53037">LIDTKGAWSFRILVIGKTGVGKSSLINQAFGVEEALTSHDRPGDANINTEFISEQNDRFALHDSKGFEPGEEDNVKIVQDFIQHRRFEPALKDQLHAVWLCFEIPRAGGRLLETGTETFLTLKRDGKLGNIPVVVVLTKYDMLLDRVERTLDNSSLKRLREDALKKLVKKKADAELKDICIRPLQKFAGRHIPHAAISTKGRHKETLAPLIQMTENLVRQHFAPEASVMTSIAQRVDPRLKINASIEVGKRRYWKVLVSSAAFKNCVVQDCLNVLHTDIVAVWNFHDPHCHLHSKEFRTLIVNMVDKLDDEPANPAQTIAIGLPIVGTIAGIMSALAGPAAPIVVPIAASVVLALWVRDVHVVLRRFMCYLIDLTLVLQTLYLVSESHELSRRAIKLAVASYLASPMSGEVHTKIQEYDRGLTFLEHADRNTLDKIIELMQFYSIGAERISELQAQIPAVGLFLDEPWEVKKL</sequence>
<feature type="non-terminal residue" evidence="3">
    <location>
        <position position="473"/>
    </location>
</feature>
<dbReference type="Gene3D" id="3.40.50.300">
    <property type="entry name" value="P-loop containing nucleotide triphosphate hydrolases"/>
    <property type="match status" value="1"/>
</dbReference>
<dbReference type="RefSeq" id="XP_041189721.1">
    <property type="nucleotide sequence ID" value="XM_041341736.1"/>
</dbReference>
<feature type="domain" description="G" evidence="2">
    <location>
        <begin position="11"/>
        <end position="86"/>
    </location>
</feature>
<dbReference type="Pfam" id="PF01926">
    <property type="entry name" value="MMR_HSR1"/>
    <property type="match status" value="1"/>
</dbReference>
<reference evidence="3" key="1">
    <citation type="journal article" date="2020" name="New Phytol.">
        <title>Comparative genomics reveals dynamic genome evolution in host specialist ectomycorrhizal fungi.</title>
        <authorList>
            <person name="Lofgren L.A."/>
            <person name="Nguyen N.H."/>
            <person name="Vilgalys R."/>
            <person name="Ruytinx J."/>
            <person name="Liao H.L."/>
            <person name="Branco S."/>
            <person name="Kuo A."/>
            <person name="LaButti K."/>
            <person name="Lipzen A."/>
            <person name="Andreopoulos W."/>
            <person name="Pangilinan J."/>
            <person name="Riley R."/>
            <person name="Hundley H."/>
            <person name="Na H."/>
            <person name="Barry K."/>
            <person name="Grigoriev I.V."/>
            <person name="Stajich J.E."/>
            <person name="Kennedy P.G."/>
        </authorList>
    </citation>
    <scope>NUCLEOTIDE SEQUENCE</scope>
    <source>
        <strain evidence="3">MN1</strain>
    </source>
</reference>
<keyword evidence="1" id="KW-1133">Transmembrane helix</keyword>
<evidence type="ECO:0000259" key="2">
    <source>
        <dbReference type="Pfam" id="PF01926"/>
    </source>
</evidence>
<dbReference type="EMBL" id="JABBWG010000031">
    <property type="protein sequence ID" value="KAG1810941.1"/>
    <property type="molecule type" value="Genomic_DNA"/>
</dbReference>